<dbReference type="PANTHER" id="PTHR21038:SF2">
    <property type="entry name" value="UAP56-INTERACTING FACTOR"/>
    <property type="match status" value="1"/>
</dbReference>
<feature type="compositionally biased region" description="Basic and acidic residues" evidence="10">
    <location>
        <begin position="125"/>
        <end position="146"/>
    </location>
</feature>
<evidence type="ECO:0000256" key="7">
    <source>
        <dbReference type="ARBA" id="ARBA00022884"/>
    </source>
</evidence>
<dbReference type="EMBL" id="CADEAL010000941">
    <property type="protein sequence ID" value="CAB1427089.1"/>
    <property type="molecule type" value="Genomic_DNA"/>
</dbReference>
<evidence type="ECO:0000256" key="5">
    <source>
        <dbReference type="ARBA" id="ARBA00022448"/>
    </source>
</evidence>
<keyword evidence="5" id="KW-0813">Transport</keyword>
<sequence length="576" mass="64733">MFPQRGSYISIKYQVRAGVKSQKLLTMIQSRTRAMKSGTPRLGTPWDDYERTWNLLAEVNGEEVLKACQSLSLWQTPGISPELTMQLFEDEDPQAERKPLTALEAQESRSTSIEELSRGQRKRLAREGDGRGENDIIRLNKKEQQQLRRRQAPGSRRPVKKKGRLPQVSPRAAAALGPAQRGGGAPRGAAPKLRNRRVPPLQGLRRGQGVITGLAARRPTALLKRVGILNRAAINQKTRQKTRPFIQRTETPYRKPEVQRRLYRQPDPQRGPSTSVRRPFQLRRRPLPPVQQTRREARQATFLLRRGLKVQAQVQKPSPRSPVRTRQWRTSTANNGILTVSIDNPTARTQPEPPTAWTLHPPAVTPVPVKIEPVEKKIPKGVPLEFDINSVGKPRCGLTWEWMGARGLALRLRLASASLPRPQYPPNHRNAKHVLVGEGRSSGMRQTRLTRRTHCAKEAQTSMTLNERFRIMKDQRTTMALSGKGSRPTQRTPPFLMEGGIADLLLDFASGRADLRSSRRIVSEARSNTGRRLYEPGTSGRPDTMKPAQPSPDTLSLHTLSTHTLPLSMSLRLGLS</sequence>
<accession>A0A9N7U8H6</accession>
<keyword evidence="8" id="KW-0539">Nucleus</keyword>
<comment type="similarity">
    <text evidence="3">Belongs to the UIF family.</text>
</comment>
<feature type="region of interest" description="Disordered" evidence="10">
    <location>
        <begin position="92"/>
        <end position="201"/>
    </location>
</feature>
<evidence type="ECO:0000313" key="11">
    <source>
        <dbReference type="EMBL" id="CAB1427089.1"/>
    </source>
</evidence>
<dbReference type="Proteomes" id="UP001153269">
    <property type="component" value="Unassembled WGS sequence"/>
</dbReference>
<keyword evidence="7" id="KW-0694">RNA-binding</keyword>
<feature type="region of interest" description="Disordered" evidence="10">
    <location>
        <begin position="527"/>
        <end position="553"/>
    </location>
</feature>
<evidence type="ECO:0000256" key="1">
    <source>
        <dbReference type="ARBA" id="ARBA00004324"/>
    </source>
</evidence>
<dbReference type="GO" id="GO:0003729">
    <property type="term" value="F:mRNA binding"/>
    <property type="evidence" value="ECO:0007669"/>
    <property type="project" value="InterPro"/>
</dbReference>
<organism evidence="11 12">
    <name type="scientific">Pleuronectes platessa</name>
    <name type="common">European plaice</name>
    <dbReference type="NCBI Taxonomy" id="8262"/>
    <lineage>
        <taxon>Eukaryota</taxon>
        <taxon>Metazoa</taxon>
        <taxon>Chordata</taxon>
        <taxon>Craniata</taxon>
        <taxon>Vertebrata</taxon>
        <taxon>Euteleostomi</taxon>
        <taxon>Actinopterygii</taxon>
        <taxon>Neopterygii</taxon>
        <taxon>Teleostei</taxon>
        <taxon>Neoteleostei</taxon>
        <taxon>Acanthomorphata</taxon>
        <taxon>Carangaria</taxon>
        <taxon>Pleuronectiformes</taxon>
        <taxon>Pleuronectoidei</taxon>
        <taxon>Pleuronectidae</taxon>
        <taxon>Pleuronectes</taxon>
    </lineage>
</organism>
<evidence type="ECO:0000313" key="12">
    <source>
        <dbReference type="Proteomes" id="UP001153269"/>
    </source>
</evidence>
<evidence type="ECO:0000256" key="2">
    <source>
        <dbReference type="ARBA" id="ARBA00004642"/>
    </source>
</evidence>
<feature type="compositionally biased region" description="Basic residues" evidence="10">
    <location>
        <begin position="147"/>
        <end position="164"/>
    </location>
</feature>
<dbReference type="Pfam" id="PF07078">
    <property type="entry name" value="FYTT"/>
    <property type="match status" value="2"/>
</dbReference>
<protein>
    <recommendedName>
        <fullName evidence="4">UAP56-interacting factor</fullName>
    </recommendedName>
    <alternativeName>
        <fullName evidence="9">Forty-two-three domain-containing protein 1</fullName>
    </alternativeName>
</protein>
<evidence type="ECO:0000256" key="9">
    <source>
        <dbReference type="ARBA" id="ARBA00030067"/>
    </source>
</evidence>
<name>A0A9N7U8H6_PLEPL</name>
<feature type="compositionally biased region" description="Basic and acidic residues" evidence="10">
    <location>
        <begin position="251"/>
        <end position="260"/>
    </location>
</feature>
<dbReference type="GO" id="GO:0006406">
    <property type="term" value="P:mRNA export from nucleus"/>
    <property type="evidence" value="ECO:0007669"/>
    <property type="project" value="InterPro"/>
</dbReference>
<evidence type="ECO:0000256" key="8">
    <source>
        <dbReference type="ARBA" id="ARBA00023242"/>
    </source>
</evidence>
<evidence type="ECO:0000256" key="3">
    <source>
        <dbReference type="ARBA" id="ARBA00010722"/>
    </source>
</evidence>
<keyword evidence="6" id="KW-0509">mRNA transport</keyword>
<gene>
    <name evidence="11" type="ORF">PLEPLA_LOCUS15027</name>
</gene>
<evidence type="ECO:0000256" key="6">
    <source>
        <dbReference type="ARBA" id="ARBA00022816"/>
    </source>
</evidence>
<reference evidence="11" key="1">
    <citation type="submission" date="2020-03" db="EMBL/GenBank/DDBJ databases">
        <authorList>
            <person name="Weist P."/>
        </authorList>
    </citation>
    <scope>NUCLEOTIDE SEQUENCE</scope>
</reference>
<feature type="region of interest" description="Disordered" evidence="10">
    <location>
        <begin position="239"/>
        <end position="294"/>
    </location>
</feature>
<evidence type="ECO:0000256" key="10">
    <source>
        <dbReference type="SAM" id="MobiDB-lite"/>
    </source>
</evidence>
<dbReference type="GO" id="GO:0016607">
    <property type="term" value="C:nuclear speck"/>
    <property type="evidence" value="ECO:0007669"/>
    <property type="project" value="UniProtKB-SubCell"/>
</dbReference>
<comment type="caution">
    <text evidence="11">The sequence shown here is derived from an EMBL/GenBank/DDBJ whole genome shotgun (WGS) entry which is preliminary data.</text>
</comment>
<dbReference type="InterPro" id="IPR009782">
    <property type="entry name" value="FYTTD1"/>
</dbReference>
<dbReference type="PANTHER" id="PTHR21038">
    <property type="entry name" value="40-2-3 PROTEIN-RELATED"/>
    <property type="match status" value="1"/>
</dbReference>
<comment type="subcellular location">
    <subcellularLocation>
        <location evidence="1">Nucleus speckle</location>
    </subcellularLocation>
    <subcellularLocation>
        <location evidence="2">Nucleus</location>
        <location evidence="2">Nucleoplasm</location>
    </subcellularLocation>
</comment>
<feature type="compositionally biased region" description="Low complexity" evidence="10">
    <location>
        <begin position="170"/>
        <end position="179"/>
    </location>
</feature>
<proteinExistence type="inferred from homology"/>
<evidence type="ECO:0000256" key="4">
    <source>
        <dbReference type="ARBA" id="ARBA00020622"/>
    </source>
</evidence>
<dbReference type="AlphaFoldDB" id="A0A9N7U8H6"/>
<keyword evidence="12" id="KW-1185">Reference proteome</keyword>